<protein>
    <submittedName>
        <fullName evidence="6">E3 ubiquitin-protein ligase RHA1B</fullName>
    </submittedName>
</protein>
<keyword evidence="1" id="KW-0479">Metal-binding</keyword>
<dbReference type="InterPro" id="IPR013083">
    <property type="entry name" value="Znf_RING/FYVE/PHD"/>
</dbReference>
<evidence type="ECO:0000313" key="6">
    <source>
        <dbReference type="EMBL" id="KAK1263095.1"/>
    </source>
</evidence>
<dbReference type="Gene3D" id="3.30.40.10">
    <property type="entry name" value="Zinc/RING finger domain, C3HC4 (zinc finger)"/>
    <property type="match status" value="1"/>
</dbReference>
<evidence type="ECO:0000259" key="5">
    <source>
        <dbReference type="PROSITE" id="PS50089"/>
    </source>
</evidence>
<organism evidence="6 7">
    <name type="scientific">Acorus gramineus</name>
    <name type="common">Dwarf sweet flag</name>
    <dbReference type="NCBI Taxonomy" id="55184"/>
    <lineage>
        <taxon>Eukaryota</taxon>
        <taxon>Viridiplantae</taxon>
        <taxon>Streptophyta</taxon>
        <taxon>Embryophyta</taxon>
        <taxon>Tracheophyta</taxon>
        <taxon>Spermatophyta</taxon>
        <taxon>Magnoliopsida</taxon>
        <taxon>Liliopsida</taxon>
        <taxon>Acoraceae</taxon>
        <taxon>Acorus</taxon>
    </lineage>
</organism>
<dbReference type="InterPro" id="IPR001841">
    <property type="entry name" value="Znf_RING"/>
</dbReference>
<reference evidence="6" key="1">
    <citation type="journal article" date="2023" name="Nat. Commun.">
        <title>Diploid and tetraploid genomes of Acorus and the evolution of monocots.</title>
        <authorList>
            <person name="Ma L."/>
            <person name="Liu K.W."/>
            <person name="Li Z."/>
            <person name="Hsiao Y.Y."/>
            <person name="Qi Y."/>
            <person name="Fu T."/>
            <person name="Tang G.D."/>
            <person name="Zhang D."/>
            <person name="Sun W.H."/>
            <person name="Liu D.K."/>
            <person name="Li Y."/>
            <person name="Chen G.Z."/>
            <person name="Liu X.D."/>
            <person name="Liao X.Y."/>
            <person name="Jiang Y.T."/>
            <person name="Yu X."/>
            <person name="Hao Y."/>
            <person name="Huang J."/>
            <person name="Zhao X.W."/>
            <person name="Ke S."/>
            <person name="Chen Y.Y."/>
            <person name="Wu W.L."/>
            <person name="Hsu J.L."/>
            <person name="Lin Y.F."/>
            <person name="Huang M.D."/>
            <person name="Li C.Y."/>
            <person name="Huang L."/>
            <person name="Wang Z.W."/>
            <person name="Zhao X."/>
            <person name="Zhong W.Y."/>
            <person name="Peng D.H."/>
            <person name="Ahmad S."/>
            <person name="Lan S."/>
            <person name="Zhang J.S."/>
            <person name="Tsai W.C."/>
            <person name="Van de Peer Y."/>
            <person name="Liu Z.J."/>
        </authorList>
    </citation>
    <scope>NUCLEOTIDE SEQUENCE</scope>
    <source>
        <strain evidence="6">SCP</strain>
    </source>
</reference>
<dbReference type="SMART" id="SM00184">
    <property type="entry name" value="RING"/>
    <property type="match status" value="1"/>
</dbReference>
<keyword evidence="7" id="KW-1185">Reference proteome</keyword>
<name>A0AAV9AGM7_ACOGR</name>
<dbReference type="GO" id="GO:0008270">
    <property type="term" value="F:zinc ion binding"/>
    <property type="evidence" value="ECO:0007669"/>
    <property type="project" value="UniProtKB-KW"/>
</dbReference>
<evidence type="ECO:0000313" key="7">
    <source>
        <dbReference type="Proteomes" id="UP001179952"/>
    </source>
</evidence>
<dbReference type="SUPFAM" id="SSF57850">
    <property type="entry name" value="RING/U-box"/>
    <property type="match status" value="1"/>
</dbReference>
<evidence type="ECO:0000256" key="1">
    <source>
        <dbReference type="ARBA" id="ARBA00022723"/>
    </source>
</evidence>
<dbReference type="GO" id="GO:0061630">
    <property type="term" value="F:ubiquitin protein ligase activity"/>
    <property type="evidence" value="ECO:0007669"/>
    <property type="project" value="TreeGrafter"/>
</dbReference>
<evidence type="ECO:0000256" key="2">
    <source>
        <dbReference type="ARBA" id="ARBA00022771"/>
    </source>
</evidence>
<keyword evidence="2 4" id="KW-0863">Zinc-finger</keyword>
<evidence type="ECO:0000256" key="3">
    <source>
        <dbReference type="ARBA" id="ARBA00022833"/>
    </source>
</evidence>
<comment type="caution">
    <text evidence="6">The sequence shown here is derived from an EMBL/GenBank/DDBJ whole genome shotgun (WGS) entry which is preliminary data.</text>
</comment>
<feature type="domain" description="RING-type" evidence="5">
    <location>
        <begin position="82"/>
        <end position="126"/>
    </location>
</feature>
<dbReference type="PANTHER" id="PTHR45969">
    <property type="entry name" value="RING ZINC FINGER PROTEIN-RELATED"/>
    <property type="match status" value="1"/>
</dbReference>
<keyword evidence="3" id="KW-0862">Zinc</keyword>
<dbReference type="EMBL" id="JAUJYN010000009">
    <property type="protein sequence ID" value="KAK1263095.1"/>
    <property type="molecule type" value="Genomic_DNA"/>
</dbReference>
<proteinExistence type="predicted"/>
<evidence type="ECO:0000256" key="4">
    <source>
        <dbReference type="PROSITE-ProRule" id="PRU00175"/>
    </source>
</evidence>
<dbReference type="PANTHER" id="PTHR45969:SF11">
    <property type="entry name" value="RING_U-BOX SUPERFAMILY PROTEIN"/>
    <property type="match status" value="1"/>
</dbReference>
<dbReference type="AlphaFoldDB" id="A0AAV9AGM7"/>
<dbReference type="GO" id="GO:0016567">
    <property type="term" value="P:protein ubiquitination"/>
    <property type="evidence" value="ECO:0007669"/>
    <property type="project" value="TreeGrafter"/>
</dbReference>
<reference evidence="6" key="2">
    <citation type="submission" date="2023-06" db="EMBL/GenBank/DDBJ databases">
        <authorList>
            <person name="Ma L."/>
            <person name="Liu K.-W."/>
            <person name="Li Z."/>
            <person name="Hsiao Y.-Y."/>
            <person name="Qi Y."/>
            <person name="Fu T."/>
            <person name="Tang G."/>
            <person name="Zhang D."/>
            <person name="Sun W.-H."/>
            <person name="Liu D.-K."/>
            <person name="Li Y."/>
            <person name="Chen G.-Z."/>
            <person name="Liu X.-D."/>
            <person name="Liao X.-Y."/>
            <person name="Jiang Y.-T."/>
            <person name="Yu X."/>
            <person name="Hao Y."/>
            <person name="Huang J."/>
            <person name="Zhao X.-W."/>
            <person name="Ke S."/>
            <person name="Chen Y.-Y."/>
            <person name="Wu W.-L."/>
            <person name="Hsu J.-L."/>
            <person name="Lin Y.-F."/>
            <person name="Huang M.-D."/>
            <person name="Li C.-Y."/>
            <person name="Huang L."/>
            <person name="Wang Z.-W."/>
            <person name="Zhao X."/>
            <person name="Zhong W.-Y."/>
            <person name="Peng D.-H."/>
            <person name="Ahmad S."/>
            <person name="Lan S."/>
            <person name="Zhang J.-S."/>
            <person name="Tsai W.-C."/>
            <person name="Van De Peer Y."/>
            <person name="Liu Z.-J."/>
        </authorList>
    </citation>
    <scope>NUCLEOTIDE SEQUENCE</scope>
    <source>
        <strain evidence="6">SCP</strain>
        <tissue evidence="6">Leaves</tissue>
    </source>
</reference>
<gene>
    <name evidence="6" type="ORF">QJS04_geneDACA013611</name>
</gene>
<accession>A0AAV9AGM7</accession>
<sequence>MSFSVDYSSWVVRYVLQQVALLLALIRWLHCWAVSIVDPPETHPQQPGPSPVSAQMVRDSLHVSTYGEVCERLPEGEGVGNCAVCLNELMRKDKVRELRNCCHVFHKRCLDRWVDHDELRTCPLCRSPLLAGLALGSAQCSRSEPSWAVENLLYLFGDDLPTYYQ</sequence>
<dbReference type="Proteomes" id="UP001179952">
    <property type="component" value="Unassembled WGS sequence"/>
</dbReference>
<dbReference type="Pfam" id="PF13639">
    <property type="entry name" value="zf-RING_2"/>
    <property type="match status" value="1"/>
</dbReference>
<dbReference type="PROSITE" id="PS50089">
    <property type="entry name" value="ZF_RING_2"/>
    <property type="match status" value="1"/>
</dbReference>